<gene>
    <name evidence="1" type="ORF">EVAR_50800_1</name>
</gene>
<organism evidence="1 2">
    <name type="scientific">Eumeta variegata</name>
    <name type="common">Bagworm moth</name>
    <name type="synonym">Eumeta japonica</name>
    <dbReference type="NCBI Taxonomy" id="151549"/>
    <lineage>
        <taxon>Eukaryota</taxon>
        <taxon>Metazoa</taxon>
        <taxon>Ecdysozoa</taxon>
        <taxon>Arthropoda</taxon>
        <taxon>Hexapoda</taxon>
        <taxon>Insecta</taxon>
        <taxon>Pterygota</taxon>
        <taxon>Neoptera</taxon>
        <taxon>Endopterygota</taxon>
        <taxon>Lepidoptera</taxon>
        <taxon>Glossata</taxon>
        <taxon>Ditrysia</taxon>
        <taxon>Tineoidea</taxon>
        <taxon>Psychidae</taxon>
        <taxon>Oiketicinae</taxon>
        <taxon>Eumeta</taxon>
    </lineage>
</organism>
<reference evidence="1 2" key="1">
    <citation type="journal article" date="2019" name="Commun. Biol.">
        <title>The bagworm genome reveals a unique fibroin gene that provides high tensile strength.</title>
        <authorList>
            <person name="Kono N."/>
            <person name="Nakamura H."/>
            <person name="Ohtoshi R."/>
            <person name="Tomita M."/>
            <person name="Numata K."/>
            <person name="Arakawa K."/>
        </authorList>
    </citation>
    <scope>NUCLEOTIDE SEQUENCE [LARGE SCALE GENOMIC DNA]</scope>
</reference>
<keyword evidence="2" id="KW-1185">Reference proteome</keyword>
<evidence type="ECO:0000313" key="2">
    <source>
        <dbReference type="Proteomes" id="UP000299102"/>
    </source>
</evidence>
<name>A0A4C1XEM1_EUMVA</name>
<evidence type="ECO:0000313" key="1">
    <source>
        <dbReference type="EMBL" id="GBP61432.1"/>
    </source>
</evidence>
<accession>A0A4C1XEM1</accession>
<proteinExistence type="predicted"/>
<comment type="caution">
    <text evidence="1">The sequence shown here is derived from an EMBL/GenBank/DDBJ whole genome shotgun (WGS) entry which is preliminary data.</text>
</comment>
<dbReference type="EMBL" id="BGZK01000814">
    <property type="protein sequence ID" value="GBP61432.1"/>
    <property type="molecule type" value="Genomic_DNA"/>
</dbReference>
<dbReference type="Proteomes" id="UP000299102">
    <property type="component" value="Unassembled WGS sequence"/>
</dbReference>
<dbReference type="AlphaFoldDB" id="A0A4C1XEM1"/>
<sequence>MQCVLQSAGHTTLGVYPSCAFLFKTVFRCNCSSKMKICIARFEVFIPYLLYLSSSFSSSVTHYVLQVPSRPHLRKGSVSTPAPEADKRDLQFRLGVPYNTNRYTRVGPGQNQDVSKFRRRLVLADAVCAGRGDNAVARDDTERPTLRIRLVLTYAVCV</sequence>
<protein>
    <submittedName>
        <fullName evidence="1">Uncharacterized protein</fullName>
    </submittedName>
</protein>